<keyword evidence="2 4" id="KW-0732">Signal</keyword>
<keyword evidence="3" id="KW-0029">Amino-acid transport</keyword>
<evidence type="ECO:0000313" key="6">
    <source>
        <dbReference type="EMBL" id="MBB3065816.1"/>
    </source>
</evidence>
<evidence type="ECO:0000256" key="1">
    <source>
        <dbReference type="ARBA" id="ARBA00010062"/>
    </source>
</evidence>
<accession>A0A839SWC7</accession>
<dbReference type="InterPro" id="IPR028081">
    <property type="entry name" value="Leu-bd"/>
</dbReference>
<dbReference type="Pfam" id="PF13458">
    <property type="entry name" value="Peripla_BP_6"/>
    <property type="match status" value="1"/>
</dbReference>
<comment type="caution">
    <text evidence="6">The sequence shown here is derived from an EMBL/GenBank/DDBJ whole genome shotgun (WGS) entry which is preliminary data.</text>
</comment>
<dbReference type="EMBL" id="JACHXA010000005">
    <property type="protein sequence ID" value="MBB3065816.1"/>
    <property type="molecule type" value="Genomic_DNA"/>
</dbReference>
<dbReference type="Proteomes" id="UP000581135">
    <property type="component" value="Unassembled WGS sequence"/>
</dbReference>
<sequence>MKFGLKSIAVSAAIVLSWGAATVATAKAEAVKIGMITTLSGGGSALGIDIRDGFQLAVDQEGGKLGGAEIELIIEDDAREPDRATEIASRMVDRDQVDIMTGLVWSNLAIAIVPKVVRDDIIYISPNAGPSLLAGAGCNANYFNVAWQNDNLHEAIGQYLQDRGVGSAFILAPNYPAGQDALTGFKRYYKGDIKGELYTKLGQTDYAAEIAQVRDASPDAVFFFLPGGMGISFIKQYNQAGLDKSVPLYGPAFSFDQAILGAVGDAALGVINSSQWNKDLNNEANNRFVADFQKAYGRLPSLYASQGYDAARLIASALSATGGNVSDKDALRAAIKAANFDSVRGEFRFGNNNHPIQDIYVRRVIKEGDVLTNEIIGKAFHDHQDAYAADCKL</sequence>
<dbReference type="InterPro" id="IPR051010">
    <property type="entry name" value="BCAA_transport"/>
</dbReference>
<dbReference type="RefSeq" id="WP_183416638.1">
    <property type="nucleotide sequence ID" value="NZ_JACHXA010000005.1"/>
</dbReference>
<proteinExistence type="inferred from homology"/>
<dbReference type="GO" id="GO:0006865">
    <property type="term" value="P:amino acid transport"/>
    <property type="evidence" value="ECO:0007669"/>
    <property type="project" value="UniProtKB-KW"/>
</dbReference>
<evidence type="ECO:0000256" key="2">
    <source>
        <dbReference type="ARBA" id="ARBA00022729"/>
    </source>
</evidence>
<evidence type="ECO:0000256" key="3">
    <source>
        <dbReference type="ARBA" id="ARBA00022970"/>
    </source>
</evidence>
<dbReference type="CDD" id="cd06359">
    <property type="entry name" value="PBP1_Nba-like"/>
    <property type="match status" value="1"/>
</dbReference>
<dbReference type="PANTHER" id="PTHR30483:SF6">
    <property type="entry name" value="PERIPLASMIC BINDING PROTEIN OF ABC TRANSPORTER FOR NATURAL AMINO ACIDS"/>
    <property type="match status" value="1"/>
</dbReference>
<feature type="chain" id="PRO_5033067217" evidence="4">
    <location>
        <begin position="27"/>
        <end position="393"/>
    </location>
</feature>
<keyword evidence="3" id="KW-0813">Transport</keyword>
<dbReference type="PANTHER" id="PTHR30483">
    <property type="entry name" value="LEUCINE-SPECIFIC-BINDING PROTEIN"/>
    <property type="match status" value="1"/>
</dbReference>
<reference evidence="6 7" key="1">
    <citation type="submission" date="2020-08" db="EMBL/GenBank/DDBJ databases">
        <title>Genomic Encyclopedia of Type Strains, Phase III (KMG-III): the genomes of soil and plant-associated and newly described type strains.</title>
        <authorList>
            <person name="Whitman W."/>
        </authorList>
    </citation>
    <scope>NUCLEOTIDE SEQUENCE [LARGE SCALE GENOMIC DNA]</scope>
    <source>
        <strain evidence="6 7">CECT 8803</strain>
    </source>
</reference>
<evidence type="ECO:0000259" key="5">
    <source>
        <dbReference type="Pfam" id="PF13458"/>
    </source>
</evidence>
<dbReference type="InterPro" id="IPR028082">
    <property type="entry name" value="Peripla_BP_I"/>
</dbReference>
<name>A0A839SWC7_9PROT</name>
<feature type="domain" description="Leucine-binding protein" evidence="5">
    <location>
        <begin position="31"/>
        <end position="368"/>
    </location>
</feature>
<feature type="signal peptide" evidence="4">
    <location>
        <begin position="1"/>
        <end position="26"/>
    </location>
</feature>
<comment type="similarity">
    <text evidence="1">Belongs to the leucine-binding protein family.</text>
</comment>
<dbReference type="SUPFAM" id="SSF53822">
    <property type="entry name" value="Periplasmic binding protein-like I"/>
    <property type="match status" value="1"/>
</dbReference>
<keyword evidence="7" id="KW-1185">Reference proteome</keyword>
<evidence type="ECO:0000313" key="7">
    <source>
        <dbReference type="Proteomes" id="UP000581135"/>
    </source>
</evidence>
<dbReference type="Gene3D" id="3.40.50.2300">
    <property type="match status" value="2"/>
</dbReference>
<evidence type="ECO:0000256" key="4">
    <source>
        <dbReference type="SAM" id="SignalP"/>
    </source>
</evidence>
<gene>
    <name evidence="6" type="ORF">FHR98_002112</name>
</gene>
<protein>
    <submittedName>
        <fullName evidence="6">Branched-chain amino acid transport system substrate-binding protein</fullName>
    </submittedName>
</protein>
<organism evidence="6 7">
    <name type="scientific">Limibacillus halophilus</name>
    <dbReference type="NCBI Taxonomy" id="1579333"/>
    <lineage>
        <taxon>Bacteria</taxon>
        <taxon>Pseudomonadati</taxon>
        <taxon>Pseudomonadota</taxon>
        <taxon>Alphaproteobacteria</taxon>
        <taxon>Rhodospirillales</taxon>
        <taxon>Rhodovibrionaceae</taxon>
        <taxon>Limibacillus</taxon>
    </lineage>
</organism>
<dbReference type="AlphaFoldDB" id="A0A839SWC7"/>